<protein>
    <submittedName>
        <fullName evidence="8">Serine/threonine protein kinase</fullName>
    </submittedName>
</protein>
<keyword evidence="4 5" id="KW-0067">ATP-binding</keyword>
<organism evidence="8 9">
    <name type="scientific">Pendulispora albinea</name>
    <dbReference type="NCBI Taxonomy" id="2741071"/>
    <lineage>
        <taxon>Bacteria</taxon>
        <taxon>Pseudomonadati</taxon>
        <taxon>Myxococcota</taxon>
        <taxon>Myxococcia</taxon>
        <taxon>Myxococcales</taxon>
        <taxon>Sorangiineae</taxon>
        <taxon>Pendulisporaceae</taxon>
        <taxon>Pendulispora</taxon>
    </lineage>
</organism>
<proteinExistence type="predicted"/>
<dbReference type="RefSeq" id="WP_394822023.1">
    <property type="nucleotide sequence ID" value="NZ_CP089984.1"/>
</dbReference>
<dbReference type="Gene3D" id="3.30.200.20">
    <property type="entry name" value="Phosphorylase Kinase, domain 1"/>
    <property type="match status" value="1"/>
</dbReference>
<dbReference type="SUPFAM" id="SSF56112">
    <property type="entry name" value="Protein kinase-like (PK-like)"/>
    <property type="match status" value="1"/>
</dbReference>
<dbReference type="Gene3D" id="1.10.510.10">
    <property type="entry name" value="Transferase(Phosphotransferase) domain 1"/>
    <property type="match status" value="1"/>
</dbReference>
<evidence type="ECO:0000256" key="6">
    <source>
        <dbReference type="SAM" id="MobiDB-lite"/>
    </source>
</evidence>
<keyword evidence="9" id="KW-1185">Reference proteome</keyword>
<dbReference type="GO" id="GO:0004674">
    <property type="term" value="F:protein serine/threonine kinase activity"/>
    <property type="evidence" value="ECO:0007669"/>
    <property type="project" value="UniProtKB-KW"/>
</dbReference>
<name>A0ABZ2LTB8_9BACT</name>
<keyword evidence="2 5" id="KW-0547">Nucleotide-binding</keyword>
<accession>A0ABZ2LTB8</accession>
<reference evidence="8 9" key="1">
    <citation type="submission" date="2021-12" db="EMBL/GenBank/DDBJ databases">
        <title>Discovery of the Pendulisporaceae a myxobacterial family with distinct sporulation behavior and unique specialized metabolism.</title>
        <authorList>
            <person name="Garcia R."/>
            <person name="Popoff A."/>
            <person name="Bader C.D."/>
            <person name="Loehr J."/>
            <person name="Walesch S."/>
            <person name="Walt C."/>
            <person name="Boldt J."/>
            <person name="Bunk B."/>
            <person name="Haeckl F.J.F.P.J."/>
            <person name="Gunesch A.P."/>
            <person name="Birkelbach J."/>
            <person name="Nuebel U."/>
            <person name="Pietschmann T."/>
            <person name="Bach T."/>
            <person name="Mueller R."/>
        </authorList>
    </citation>
    <scope>NUCLEOTIDE SEQUENCE [LARGE SCALE GENOMIC DNA]</scope>
    <source>
        <strain evidence="8 9">MSr11954</strain>
    </source>
</reference>
<dbReference type="Pfam" id="PF00069">
    <property type="entry name" value="Pkinase"/>
    <property type="match status" value="1"/>
</dbReference>
<dbReference type="PANTHER" id="PTHR43289">
    <property type="entry name" value="MITOGEN-ACTIVATED PROTEIN KINASE KINASE KINASE 20-RELATED"/>
    <property type="match status" value="1"/>
</dbReference>
<dbReference type="InterPro" id="IPR011009">
    <property type="entry name" value="Kinase-like_dom_sf"/>
</dbReference>
<dbReference type="SMART" id="SM00220">
    <property type="entry name" value="S_TKc"/>
    <property type="match status" value="1"/>
</dbReference>
<dbReference type="PROSITE" id="PS00108">
    <property type="entry name" value="PROTEIN_KINASE_ST"/>
    <property type="match status" value="1"/>
</dbReference>
<evidence type="ECO:0000313" key="8">
    <source>
        <dbReference type="EMBL" id="WXB12401.1"/>
    </source>
</evidence>
<evidence type="ECO:0000256" key="4">
    <source>
        <dbReference type="ARBA" id="ARBA00022840"/>
    </source>
</evidence>
<dbReference type="PANTHER" id="PTHR43289:SF6">
    <property type="entry name" value="SERINE_THREONINE-PROTEIN KINASE NEKL-3"/>
    <property type="match status" value="1"/>
</dbReference>
<dbReference type="InterPro" id="IPR000719">
    <property type="entry name" value="Prot_kinase_dom"/>
</dbReference>
<evidence type="ECO:0000256" key="2">
    <source>
        <dbReference type="ARBA" id="ARBA00022741"/>
    </source>
</evidence>
<dbReference type="CDD" id="cd14014">
    <property type="entry name" value="STKc_PknB_like"/>
    <property type="match status" value="1"/>
</dbReference>
<dbReference type="InterPro" id="IPR008271">
    <property type="entry name" value="Ser/Thr_kinase_AS"/>
</dbReference>
<evidence type="ECO:0000259" key="7">
    <source>
        <dbReference type="PROSITE" id="PS50011"/>
    </source>
</evidence>
<dbReference type="PROSITE" id="PS00107">
    <property type="entry name" value="PROTEIN_KINASE_ATP"/>
    <property type="match status" value="1"/>
</dbReference>
<dbReference type="PROSITE" id="PS50011">
    <property type="entry name" value="PROTEIN_KINASE_DOM"/>
    <property type="match status" value="1"/>
</dbReference>
<feature type="compositionally biased region" description="Pro residues" evidence="6">
    <location>
        <begin position="320"/>
        <end position="329"/>
    </location>
</feature>
<feature type="binding site" evidence="5">
    <location>
        <position position="45"/>
    </location>
    <ligand>
        <name>ATP</name>
        <dbReference type="ChEBI" id="CHEBI:30616"/>
    </ligand>
</feature>
<keyword evidence="3 8" id="KW-0418">Kinase</keyword>
<feature type="region of interest" description="Disordered" evidence="6">
    <location>
        <begin position="311"/>
        <end position="337"/>
    </location>
</feature>
<gene>
    <name evidence="8" type="ORF">LZC94_31695</name>
</gene>
<evidence type="ECO:0000313" key="9">
    <source>
        <dbReference type="Proteomes" id="UP001370348"/>
    </source>
</evidence>
<sequence>MSARALARIGNTVQQKYRINQLLGIGGMAAVYAATHRNGHRVAIKFLHEHLLNEPDIYHLFSREAYVANQVGHPGAVPVLDDDVDEDGCAFLIMPILEGESLRARWERANKQLPFAEVAVLMLDALDVLASAHAKGIVHRDIKPDNIFVTAAGSVHILDFGIARRIDRQGVTDTTERVVGTPVFMPPEQALGNRDAIGPHSDCWAVGATIFTLLSGEFVHHIESANGQLAAAATRRARSLRAAAPNLPEVIVQFVDRSLSFDPGDRWYSAREMRAALVQTSEQAFRQPVSRVAACVRTLLSAELALNEPPSCPLELHTDPPAPGAPAPTPTRSSTPVAGAAPLVVKDAVPLPVPSAPIAQETRVSPSFPKERAWESSPERRRDLLETLDAFRESLPPSPGLLFRLDQVEDAITSLCKQRLLSSLGREPGRTIRTLENVVRVGDRTLILKLRPDLERDRLLHVLLQDATVPRLHAGDAYTHTELTIPSSIGRYEALQVSTPTALGAAVTDRIHAHIFDAFTTGYFWLGEQVQRALTSVGSPYESEALQLLRRQLFIYDRASATEKVWLVMVSQERVYYAVDHQVVLQALRSGQASKALQQAPASIATVLLANSISLERSFSRRAIDQRQTVEMTLQSTPYEDIAQDFLVGQTTIYEDKMLLTPLVGDDRGWLLAAHPPDTDIRRVLQAAKPVLEEHLSSTADVALRAPIMRRM</sequence>
<dbReference type="Proteomes" id="UP001370348">
    <property type="component" value="Chromosome"/>
</dbReference>
<dbReference type="InterPro" id="IPR017441">
    <property type="entry name" value="Protein_kinase_ATP_BS"/>
</dbReference>
<feature type="domain" description="Protein kinase" evidence="7">
    <location>
        <begin position="17"/>
        <end position="278"/>
    </location>
</feature>
<evidence type="ECO:0000256" key="3">
    <source>
        <dbReference type="ARBA" id="ARBA00022777"/>
    </source>
</evidence>
<evidence type="ECO:0000256" key="5">
    <source>
        <dbReference type="PROSITE-ProRule" id="PRU10141"/>
    </source>
</evidence>
<keyword evidence="8" id="KW-0723">Serine/threonine-protein kinase</keyword>
<evidence type="ECO:0000256" key="1">
    <source>
        <dbReference type="ARBA" id="ARBA00022679"/>
    </source>
</evidence>
<keyword evidence="1" id="KW-0808">Transferase</keyword>
<dbReference type="EMBL" id="CP089984">
    <property type="protein sequence ID" value="WXB12401.1"/>
    <property type="molecule type" value="Genomic_DNA"/>
</dbReference>